<accession>A0A0T7G0P3</accession>
<name>A0A0T7G0P3_NEOGA</name>
<evidence type="ECO:0000313" key="2">
    <source>
        <dbReference type="Proteomes" id="UP000046176"/>
    </source>
</evidence>
<organism evidence="1 2">
    <name type="scientific">Neorhizobium galegae bv. officinalis</name>
    <dbReference type="NCBI Taxonomy" id="323656"/>
    <lineage>
        <taxon>Bacteria</taxon>
        <taxon>Pseudomonadati</taxon>
        <taxon>Pseudomonadota</taxon>
        <taxon>Alphaproteobacteria</taxon>
        <taxon>Hyphomicrobiales</taxon>
        <taxon>Rhizobiaceae</taxon>
        <taxon>Rhizobium/Agrobacterium group</taxon>
        <taxon>Neorhizobium</taxon>
    </lineage>
</organism>
<dbReference type="Proteomes" id="UP000046176">
    <property type="component" value="Unassembled WGS sequence"/>
</dbReference>
<evidence type="ECO:0000313" key="1">
    <source>
        <dbReference type="EMBL" id="CDZ40792.1"/>
    </source>
</evidence>
<reference evidence="1 2" key="1">
    <citation type="submission" date="2014-08" db="EMBL/GenBank/DDBJ databases">
        <authorList>
            <person name="Chen Y.-H."/>
        </authorList>
    </citation>
    <scope>NUCLEOTIDE SEQUENCE [LARGE SCALE GENOMIC DNA]</scope>
</reference>
<gene>
    <name evidence="1" type="ORF">NGAL_HAMBI1145_55660</name>
</gene>
<dbReference type="SUPFAM" id="SSF103481">
    <property type="entry name" value="Multidrug resistance efflux transporter EmrE"/>
    <property type="match status" value="1"/>
</dbReference>
<dbReference type="AlphaFoldDB" id="A0A0T7G0P3"/>
<proteinExistence type="predicted"/>
<protein>
    <recommendedName>
        <fullName evidence="3">EamA domain-containing protein</fullName>
    </recommendedName>
</protein>
<sequence>MLLCLIALLMKAFRPLQMVLRPAVLFRVACESVASLLYVSAIAVIPFALVSSISQATPLVVMLGAAILFRAEVGWRRWSLSQRLA</sequence>
<dbReference type="InterPro" id="IPR037185">
    <property type="entry name" value="EmrE-like"/>
</dbReference>
<dbReference type="EMBL" id="CCRH01000024">
    <property type="protein sequence ID" value="CDZ40792.1"/>
    <property type="molecule type" value="Genomic_DNA"/>
</dbReference>
<evidence type="ECO:0008006" key="3">
    <source>
        <dbReference type="Google" id="ProtNLM"/>
    </source>
</evidence>